<evidence type="ECO:0000256" key="1">
    <source>
        <dbReference type="ARBA" id="ARBA00022729"/>
    </source>
</evidence>
<dbReference type="CDD" id="cd00096">
    <property type="entry name" value="Ig"/>
    <property type="match status" value="1"/>
</dbReference>
<reference evidence="7" key="1">
    <citation type="submission" date="2025-08" db="UniProtKB">
        <authorList>
            <consortium name="RefSeq"/>
        </authorList>
    </citation>
    <scope>IDENTIFICATION</scope>
    <source>
        <tissue evidence="7">Muscle</tissue>
    </source>
</reference>
<dbReference type="GeneID" id="117216857"/>
<organism evidence="6 7">
    <name type="scientific">Bombus bifarius</name>
    <dbReference type="NCBI Taxonomy" id="103933"/>
    <lineage>
        <taxon>Eukaryota</taxon>
        <taxon>Metazoa</taxon>
        <taxon>Ecdysozoa</taxon>
        <taxon>Arthropoda</taxon>
        <taxon>Hexapoda</taxon>
        <taxon>Insecta</taxon>
        <taxon>Pterygota</taxon>
        <taxon>Neoptera</taxon>
        <taxon>Endopterygota</taxon>
        <taxon>Hymenoptera</taxon>
        <taxon>Apocrita</taxon>
        <taxon>Aculeata</taxon>
        <taxon>Apoidea</taxon>
        <taxon>Anthophila</taxon>
        <taxon>Apidae</taxon>
        <taxon>Bombus</taxon>
        <taxon>Pyrobombus</taxon>
    </lineage>
</organism>
<dbReference type="InterPro" id="IPR013783">
    <property type="entry name" value="Ig-like_fold"/>
</dbReference>
<dbReference type="InterPro" id="IPR003598">
    <property type="entry name" value="Ig_sub2"/>
</dbReference>
<dbReference type="PROSITE" id="PS50835">
    <property type="entry name" value="IG_LIKE"/>
    <property type="match status" value="2"/>
</dbReference>
<evidence type="ECO:0000256" key="4">
    <source>
        <dbReference type="SAM" id="SignalP"/>
    </source>
</evidence>
<dbReference type="RefSeq" id="XP_033319843.1">
    <property type="nucleotide sequence ID" value="XM_033463952.1"/>
</dbReference>
<dbReference type="InterPro" id="IPR007110">
    <property type="entry name" value="Ig-like_dom"/>
</dbReference>
<keyword evidence="1 4" id="KW-0732">Signal</keyword>
<dbReference type="GO" id="GO:0007156">
    <property type="term" value="P:homophilic cell adhesion via plasma membrane adhesion molecules"/>
    <property type="evidence" value="ECO:0007669"/>
    <property type="project" value="TreeGrafter"/>
</dbReference>
<dbReference type="FunFam" id="2.60.40.10:FF:000032">
    <property type="entry name" value="palladin isoform X1"/>
    <property type="match status" value="1"/>
</dbReference>
<dbReference type="InterPro" id="IPR050958">
    <property type="entry name" value="Cell_Adh-Cytoskel_Orgn"/>
</dbReference>
<feature type="domain" description="Ig-like" evidence="5">
    <location>
        <begin position="79"/>
        <end position="102"/>
    </location>
</feature>
<evidence type="ECO:0000313" key="6">
    <source>
        <dbReference type="Proteomes" id="UP000515164"/>
    </source>
</evidence>
<dbReference type="PANTHER" id="PTHR45080:SF8">
    <property type="entry name" value="IG-LIKE DOMAIN-CONTAINING PROTEIN"/>
    <property type="match status" value="1"/>
</dbReference>
<protein>
    <submittedName>
        <fullName evidence="7">Immunoglobulin domain-containing protein oig-4-like isoform X2</fullName>
    </submittedName>
</protein>
<keyword evidence="6" id="KW-1185">Reference proteome</keyword>
<dbReference type="SMART" id="SM00408">
    <property type="entry name" value="IGc2"/>
    <property type="match status" value="1"/>
</dbReference>
<dbReference type="Gene3D" id="2.60.40.10">
    <property type="entry name" value="Immunoglobulins"/>
    <property type="match status" value="2"/>
</dbReference>
<dbReference type="Proteomes" id="UP000515164">
    <property type="component" value="Unplaced"/>
</dbReference>
<proteinExistence type="predicted"/>
<feature type="chain" id="PRO_5028205089" evidence="4">
    <location>
        <begin position="22"/>
        <end position="282"/>
    </location>
</feature>
<dbReference type="Pfam" id="PF13927">
    <property type="entry name" value="Ig_3"/>
    <property type="match status" value="1"/>
</dbReference>
<accession>A0A6P8NF96</accession>
<dbReference type="InterPro" id="IPR036179">
    <property type="entry name" value="Ig-like_dom_sf"/>
</dbReference>
<dbReference type="PANTHER" id="PTHR45080">
    <property type="entry name" value="CONTACTIN 5"/>
    <property type="match status" value="1"/>
</dbReference>
<keyword evidence="2" id="KW-1015">Disulfide bond</keyword>
<sequence>MKIYQLFCLFFFAGLLVNTDAAKGGGGRGGGRRSGGRVYKSRMPILIPHRNPASANYYENKDGARIVKASHFELDYMLGRKITFFCMATGFPRPEITWLKDGIELYHHKFFQVFSCFAQIIMPRSTVMLFLLIVLLLNSQEILGRRGRGRGKTRSRVQIGLPITGKYRDPESDQYYNNHDGAKIVLASHFDLEYVLGHKIAFLCVARGNPRPHITWFKDGAEIYTHLYLHVHEWQVGPDKVKSKLEIDPATQMDAGVYECTADNMYSIDRRSFKTDFSIAFD</sequence>
<name>A0A6P8NF96_9HYME</name>
<evidence type="ECO:0000256" key="2">
    <source>
        <dbReference type="ARBA" id="ARBA00023157"/>
    </source>
</evidence>
<evidence type="ECO:0000259" key="5">
    <source>
        <dbReference type="PROSITE" id="PS50835"/>
    </source>
</evidence>
<dbReference type="AlphaFoldDB" id="A0A6P8NF96"/>
<feature type="domain" description="Ig-like" evidence="5">
    <location>
        <begin position="170"/>
        <end position="278"/>
    </location>
</feature>
<dbReference type="GO" id="GO:0005886">
    <property type="term" value="C:plasma membrane"/>
    <property type="evidence" value="ECO:0007669"/>
    <property type="project" value="TreeGrafter"/>
</dbReference>
<evidence type="ECO:0000313" key="7">
    <source>
        <dbReference type="RefSeq" id="XP_033319843.1"/>
    </source>
</evidence>
<gene>
    <name evidence="7" type="primary">LOC117216857</name>
</gene>
<feature type="signal peptide" evidence="4">
    <location>
        <begin position="1"/>
        <end position="21"/>
    </location>
</feature>
<dbReference type="SUPFAM" id="SSF48726">
    <property type="entry name" value="Immunoglobulin"/>
    <property type="match status" value="2"/>
</dbReference>
<evidence type="ECO:0000256" key="3">
    <source>
        <dbReference type="ARBA" id="ARBA00023319"/>
    </source>
</evidence>
<keyword evidence="3" id="KW-0393">Immunoglobulin domain</keyword>